<keyword evidence="3" id="KW-1185">Reference proteome</keyword>
<reference evidence="2 3" key="1">
    <citation type="journal article" date="2016" name="Nat. Commun.">
        <title>Extremotolerant tardigrade genome and improved radiotolerance of human cultured cells by tardigrade-unique protein.</title>
        <authorList>
            <person name="Hashimoto T."/>
            <person name="Horikawa D.D."/>
            <person name="Saito Y."/>
            <person name="Kuwahara H."/>
            <person name="Kozuka-Hata H."/>
            <person name="Shin-I T."/>
            <person name="Minakuchi Y."/>
            <person name="Ohishi K."/>
            <person name="Motoyama A."/>
            <person name="Aizu T."/>
            <person name="Enomoto A."/>
            <person name="Kondo K."/>
            <person name="Tanaka S."/>
            <person name="Hara Y."/>
            <person name="Koshikawa S."/>
            <person name="Sagara H."/>
            <person name="Miura T."/>
            <person name="Yokobori S."/>
            <person name="Miyagawa K."/>
            <person name="Suzuki Y."/>
            <person name="Kubo T."/>
            <person name="Oyama M."/>
            <person name="Kohara Y."/>
            <person name="Fujiyama A."/>
            <person name="Arakawa K."/>
            <person name="Katayama T."/>
            <person name="Toyoda A."/>
            <person name="Kunieda T."/>
        </authorList>
    </citation>
    <scope>NUCLEOTIDE SEQUENCE [LARGE SCALE GENOMIC DNA]</scope>
    <source>
        <strain evidence="2 3">YOKOZUNA-1</strain>
    </source>
</reference>
<dbReference type="EMBL" id="BDGG01000011">
    <property type="protein sequence ID" value="GAV04761.1"/>
    <property type="molecule type" value="Genomic_DNA"/>
</dbReference>
<dbReference type="GO" id="GO:0004065">
    <property type="term" value="F:arylsulfatase activity"/>
    <property type="evidence" value="ECO:0007669"/>
    <property type="project" value="TreeGrafter"/>
</dbReference>
<gene>
    <name evidence="2" type="primary">RvY_14988</name>
    <name evidence="2" type="synonym">RvY_14988.2</name>
    <name evidence="2" type="ORF">RvY_14988-2</name>
</gene>
<dbReference type="InterPro" id="IPR050738">
    <property type="entry name" value="Sulfatase"/>
</dbReference>
<dbReference type="PANTHER" id="PTHR42693:SF33">
    <property type="entry name" value="ARYLSULFATASE"/>
    <property type="match status" value="1"/>
</dbReference>
<comment type="caution">
    <text evidence="2">The sequence shown here is derived from an EMBL/GenBank/DDBJ whole genome shotgun (WGS) entry which is preliminary data.</text>
</comment>
<dbReference type="Gene3D" id="3.40.720.10">
    <property type="entry name" value="Alkaline Phosphatase, subunit A"/>
    <property type="match status" value="1"/>
</dbReference>
<dbReference type="OrthoDB" id="103349at2759"/>
<dbReference type="InterPro" id="IPR017850">
    <property type="entry name" value="Alkaline_phosphatase_core_sf"/>
</dbReference>
<dbReference type="Proteomes" id="UP000186922">
    <property type="component" value="Unassembled WGS sequence"/>
</dbReference>
<evidence type="ECO:0000313" key="3">
    <source>
        <dbReference type="Proteomes" id="UP000186922"/>
    </source>
</evidence>
<dbReference type="SUPFAM" id="SSF53649">
    <property type="entry name" value="Alkaline phosphatase-like"/>
    <property type="match status" value="1"/>
</dbReference>
<dbReference type="AlphaFoldDB" id="A0A1D1VUP2"/>
<dbReference type="PANTHER" id="PTHR42693">
    <property type="entry name" value="ARYLSULFATASE FAMILY MEMBER"/>
    <property type="match status" value="1"/>
</dbReference>
<accession>A0A1D1VUP2</accession>
<evidence type="ECO:0000313" key="2">
    <source>
        <dbReference type="EMBL" id="GAV04761.1"/>
    </source>
</evidence>
<protein>
    <submittedName>
        <fullName evidence="2">Uncharacterized protein</fullName>
    </submittedName>
</protein>
<organism evidence="2 3">
    <name type="scientific">Ramazzottius varieornatus</name>
    <name type="common">Water bear</name>
    <name type="synonym">Tardigrade</name>
    <dbReference type="NCBI Taxonomy" id="947166"/>
    <lineage>
        <taxon>Eukaryota</taxon>
        <taxon>Metazoa</taxon>
        <taxon>Ecdysozoa</taxon>
        <taxon>Tardigrada</taxon>
        <taxon>Eutardigrada</taxon>
        <taxon>Parachela</taxon>
        <taxon>Hypsibioidea</taxon>
        <taxon>Ramazzottiidae</taxon>
        <taxon>Ramazzottius</taxon>
    </lineage>
</organism>
<evidence type="ECO:0000256" key="1">
    <source>
        <dbReference type="ARBA" id="ARBA00008779"/>
    </source>
</evidence>
<comment type="similarity">
    <text evidence="1">Belongs to the sulfatase family.</text>
</comment>
<dbReference type="STRING" id="947166.A0A1D1VUP2"/>
<name>A0A1D1VUP2_RAMVA</name>
<proteinExistence type="inferred from homology"/>
<sequence>MCKDYRESFQLGARGANNEFQHGRDFYENGRKIPADVTKNHFLPDLLVEKAEQLIRNADLTRPFYLQFATPLTRLFDDYGKGVQYSMSRYLQRAPLKFLNDRWHKRKLQLAALVTLDDHVRRIYEALLHKGPAVLSNTIILFMNDNGGSDMTAPNKNHVNQASNGPLRMGKLSLFGGGVRVPCSFGPTY</sequence>